<gene>
    <name evidence="1" type="ORF">H2200_011509</name>
</gene>
<name>A0AA38WZG0_9EURO</name>
<dbReference type="EMBL" id="JAPDRK010000020">
    <property type="protein sequence ID" value="KAJ9603987.1"/>
    <property type="molecule type" value="Genomic_DNA"/>
</dbReference>
<reference evidence="1" key="1">
    <citation type="submission" date="2022-10" db="EMBL/GenBank/DDBJ databases">
        <title>Culturing micro-colonial fungi from biological soil crusts in the Mojave desert and describing Neophaeococcomyces mojavensis, and introducing the new genera and species Taxawa tesnikishii.</title>
        <authorList>
            <person name="Kurbessoian T."/>
            <person name="Stajich J.E."/>
        </authorList>
    </citation>
    <scope>NUCLEOTIDE SEQUENCE</scope>
    <source>
        <strain evidence="1">TK_41</strain>
    </source>
</reference>
<sequence length="78" mass="8705">MSMRYFFEPDRNAVTVGSVVEAQPALPPLEAHIFLKDKAAYLVLAEDGARKNEEFGSDFSGKLEQWKADRQKSGQSSL</sequence>
<protein>
    <submittedName>
        <fullName evidence="1">Uncharacterized protein</fullName>
    </submittedName>
</protein>
<keyword evidence="2" id="KW-1185">Reference proteome</keyword>
<evidence type="ECO:0000313" key="2">
    <source>
        <dbReference type="Proteomes" id="UP001172673"/>
    </source>
</evidence>
<organism evidence="1 2">
    <name type="scientific">Cladophialophora chaetospira</name>
    <dbReference type="NCBI Taxonomy" id="386627"/>
    <lineage>
        <taxon>Eukaryota</taxon>
        <taxon>Fungi</taxon>
        <taxon>Dikarya</taxon>
        <taxon>Ascomycota</taxon>
        <taxon>Pezizomycotina</taxon>
        <taxon>Eurotiomycetes</taxon>
        <taxon>Chaetothyriomycetidae</taxon>
        <taxon>Chaetothyriales</taxon>
        <taxon>Herpotrichiellaceae</taxon>
        <taxon>Cladophialophora</taxon>
    </lineage>
</organism>
<proteinExistence type="predicted"/>
<dbReference type="Proteomes" id="UP001172673">
    <property type="component" value="Unassembled WGS sequence"/>
</dbReference>
<evidence type="ECO:0000313" key="1">
    <source>
        <dbReference type="EMBL" id="KAJ9603987.1"/>
    </source>
</evidence>
<comment type="caution">
    <text evidence="1">The sequence shown here is derived from an EMBL/GenBank/DDBJ whole genome shotgun (WGS) entry which is preliminary data.</text>
</comment>
<accession>A0AA38WZG0</accession>
<dbReference type="AlphaFoldDB" id="A0AA38WZG0"/>